<dbReference type="Proteomes" id="UP001141619">
    <property type="component" value="Unassembled WGS sequence"/>
</dbReference>
<gene>
    <name evidence="2" type="ORF">NYP16_09765</name>
</gene>
<dbReference type="InterPro" id="IPR000073">
    <property type="entry name" value="AB_hydrolase_1"/>
</dbReference>
<comment type="caution">
    <text evidence="2">The sequence shown here is derived from an EMBL/GenBank/DDBJ whole genome shotgun (WGS) entry which is preliminary data.</text>
</comment>
<feature type="domain" description="AB hydrolase-1" evidence="1">
    <location>
        <begin position="31"/>
        <end position="275"/>
    </location>
</feature>
<keyword evidence="3" id="KW-1185">Reference proteome</keyword>
<dbReference type="AlphaFoldDB" id="A0A9X3Z7J9"/>
<evidence type="ECO:0000313" key="3">
    <source>
        <dbReference type="Proteomes" id="UP001141619"/>
    </source>
</evidence>
<dbReference type="EMBL" id="JANWOI010000003">
    <property type="protein sequence ID" value="MDA5194236.1"/>
    <property type="molecule type" value="Genomic_DNA"/>
</dbReference>
<protein>
    <submittedName>
        <fullName evidence="2">Alpha/beta hydrolase</fullName>
    </submittedName>
</protein>
<reference evidence="2" key="1">
    <citation type="submission" date="2022-08" db="EMBL/GenBank/DDBJ databases">
        <authorList>
            <person name="Vandamme P."/>
            <person name="Hettiarachchi A."/>
            <person name="Peeters C."/>
            <person name="Cnockaert M."/>
            <person name="Carlier A."/>
        </authorList>
    </citation>
    <scope>NUCLEOTIDE SEQUENCE</scope>
    <source>
        <strain evidence="2">LMG 31809</strain>
    </source>
</reference>
<dbReference type="PANTHER" id="PTHR43194">
    <property type="entry name" value="HYDROLASE ALPHA/BETA FOLD FAMILY"/>
    <property type="match status" value="1"/>
</dbReference>
<name>A0A9X3Z7J9_9PROT</name>
<dbReference type="PRINTS" id="PR00111">
    <property type="entry name" value="ABHYDROLASE"/>
</dbReference>
<sequence length="289" mass="31732">MTKTFHDVFYRSADDLSLYARDYPGPGPDAPVVLALHGLSRNSRDFADLADHLAARYRVIVPDIRGRGLSDYDPEPLNYIPATYVMDMAALQLHLGVERLALIGTSLGGIMAMAMTALNPDAVVGVVLNDVGPVVDPEGIARIQSYVGKTNPPLSWAEAEEQTRGLNAEIFPDFSPADWYKFTRSLYREDNSYGRERPVLDYDPLIAQSLAEGDAVPPDLWDLFEALAAKPVLVIRGEMSDILSRDTLAEMQSRHPGLETVTVPKRGHAPLLTEPVAQSAIDGFLARIF</sequence>
<dbReference type="SUPFAM" id="SSF53474">
    <property type="entry name" value="alpha/beta-Hydrolases"/>
    <property type="match status" value="1"/>
</dbReference>
<organism evidence="2 3">
    <name type="scientific">Govanella unica</name>
    <dbReference type="NCBI Taxonomy" id="2975056"/>
    <lineage>
        <taxon>Bacteria</taxon>
        <taxon>Pseudomonadati</taxon>
        <taxon>Pseudomonadota</taxon>
        <taxon>Alphaproteobacteria</taxon>
        <taxon>Emcibacterales</taxon>
        <taxon>Govanellaceae</taxon>
        <taxon>Govanella</taxon>
    </lineage>
</organism>
<reference evidence="2" key="2">
    <citation type="journal article" date="2023" name="Syst. Appl. Microbiol.">
        <title>Govania unica gen. nov., sp. nov., a rare biosphere bacterium that represents a novel family in the class Alphaproteobacteria.</title>
        <authorList>
            <person name="Vandamme P."/>
            <person name="Peeters C."/>
            <person name="Hettiarachchi A."/>
            <person name="Cnockaert M."/>
            <person name="Carlier A."/>
        </authorList>
    </citation>
    <scope>NUCLEOTIDE SEQUENCE</scope>
    <source>
        <strain evidence="2">LMG 31809</strain>
    </source>
</reference>
<dbReference type="InterPro" id="IPR050228">
    <property type="entry name" value="Carboxylesterase_BioH"/>
</dbReference>
<dbReference type="GO" id="GO:0016787">
    <property type="term" value="F:hydrolase activity"/>
    <property type="evidence" value="ECO:0007669"/>
    <property type="project" value="UniProtKB-KW"/>
</dbReference>
<dbReference type="Pfam" id="PF00561">
    <property type="entry name" value="Abhydrolase_1"/>
    <property type="match status" value="1"/>
</dbReference>
<evidence type="ECO:0000259" key="1">
    <source>
        <dbReference type="Pfam" id="PF00561"/>
    </source>
</evidence>
<dbReference type="InterPro" id="IPR029058">
    <property type="entry name" value="AB_hydrolase_fold"/>
</dbReference>
<evidence type="ECO:0000313" key="2">
    <source>
        <dbReference type="EMBL" id="MDA5194236.1"/>
    </source>
</evidence>
<dbReference type="Gene3D" id="3.40.50.1820">
    <property type="entry name" value="alpha/beta hydrolase"/>
    <property type="match status" value="1"/>
</dbReference>
<dbReference type="PANTHER" id="PTHR43194:SF2">
    <property type="entry name" value="PEROXISOMAL MEMBRANE PROTEIN LPX1"/>
    <property type="match status" value="1"/>
</dbReference>
<keyword evidence="2" id="KW-0378">Hydrolase</keyword>
<dbReference type="RefSeq" id="WP_274943940.1">
    <property type="nucleotide sequence ID" value="NZ_JANWOI010000003.1"/>
</dbReference>
<proteinExistence type="predicted"/>
<accession>A0A9X3Z7J9</accession>